<dbReference type="AlphaFoldDB" id="A0AAF0IL74"/>
<feature type="domain" description="RRM" evidence="4">
    <location>
        <begin position="552"/>
        <end position="630"/>
    </location>
</feature>
<organism evidence="5 6">
    <name type="scientific">Emydomyces testavorans</name>
    <dbReference type="NCBI Taxonomy" id="2070801"/>
    <lineage>
        <taxon>Eukaryota</taxon>
        <taxon>Fungi</taxon>
        <taxon>Dikarya</taxon>
        <taxon>Ascomycota</taxon>
        <taxon>Pezizomycotina</taxon>
        <taxon>Eurotiomycetes</taxon>
        <taxon>Eurotiomycetidae</taxon>
        <taxon>Onygenales</taxon>
        <taxon>Nannizziopsiaceae</taxon>
        <taxon>Emydomyces</taxon>
    </lineage>
</organism>
<dbReference type="InterPro" id="IPR012677">
    <property type="entry name" value="Nucleotide-bd_a/b_plait_sf"/>
</dbReference>
<sequence length="1036" mass="113400">MLKPFRVKDLLDPVLDGQPRTPLADTGNGESTNQAVLNTVHIQDSMGGSRRLSILRPGGTYDGVVEISRSEYDDTISSCPEAKLSYIDDDDGETITVGSSFELAQRLEEPPAYLSTLPATRPFDQPGGSPMHTFDINRSSSAINTWRTFEERTSSQAKMSQPSTSSPLKISGNAADDSVSPPVPSPTPELNFGRNANDPFERWFEACNPPKLTNGNMQRPEVLSEKALPQEATRPEIVLASTASTDSLTEEGRKQAQAAGAKLREARNIWSKSPSPFLTPVTAQNFWSSYDQSRLNRNGKNMTEREPKSQESPIVGQPRSLLAAFEAELSHLVEANTPPEKTLTAPVAPEPLVSSSPEPQPQPPTWEQKPETQVVHKAAEVVGQALHALLGSVGQVTSELRSRLPEVERRLANAQQQVPAQIEASMQNFAQVTQDATASMRAVTARARQAEMLVTDHAEKLCAEVGDMAKTLLSSLDTKFSADNRTNESGSQILQPATALDSSLTQGQDSAHVSPQPNPGLIIPSDAQLIEPGIEPHLRNSTAPDRASTAHKALFIGGLNPTTTEDTIRKVLMDHGFLGWVKLSMDTATGKHAGFGYIHFPSTHAATGALNALTNSIIDGQRINLEYSHRGPIDDTHNMLSAGISQTKQSSSESLEVSNVCFPSAQQNTSCRQPEIPNRTGSQLFRTSRPNVTFDVSSDSDSLSTTIPLAKSPDALSFDENNHITAHEEINSQNDSKGASGYPNGRRSADDHFTSQRSEKKRSDLTSVHAPTLLDAEDADKDFSARYPPLPTLFPHPMPSRYIRKGLVSARPLERPVSTQCTQVSNALQPEAGSRQLASAQNRSAIFPRERNSLPPLIPDKVPGAWPREQYDNARDNPMRRGNATGHIPSAAEHRRRYLRRPNSFALNQDSSTSLRGLRRSESERLHTQTPMSFFESAPPMQRPYNPPGSFPFEPHVNRPMRTGGRTSSQWWPTPSNEREISDCVANLVSLGYSSSENRGTSRLRVYAEAANGNLNDAIEMIEEEKKAYEQWSAHT</sequence>
<accession>A0AAF0IL74</accession>
<dbReference type="EMBL" id="CP120630">
    <property type="protein sequence ID" value="WEW60492.1"/>
    <property type="molecule type" value="Genomic_DNA"/>
</dbReference>
<dbReference type="InterPro" id="IPR035979">
    <property type="entry name" value="RBD_domain_sf"/>
</dbReference>
<dbReference type="InterPro" id="IPR052462">
    <property type="entry name" value="SLIRP/GR-RBP-like"/>
</dbReference>
<evidence type="ECO:0000313" key="6">
    <source>
        <dbReference type="Proteomes" id="UP001219355"/>
    </source>
</evidence>
<dbReference type="Gene3D" id="3.30.70.330">
    <property type="match status" value="1"/>
</dbReference>
<feature type="region of interest" description="Disordered" evidence="3">
    <location>
        <begin position="872"/>
        <end position="952"/>
    </location>
</feature>
<name>A0AAF0IL74_9EURO</name>
<protein>
    <recommendedName>
        <fullName evidence="4">RRM domain-containing protein</fullName>
    </recommendedName>
</protein>
<reference evidence="5" key="1">
    <citation type="submission" date="2023-03" db="EMBL/GenBank/DDBJ databases">
        <title>Emydomyces testavorans Genome Sequence.</title>
        <authorList>
            <person name="Hoyer L."/>
        </authorList>
    </citation>
    <scope>NUCLEOTIDE SEQUENCE</scope>
    <source>
        <strain evidence="5">16-2883</strain>
    </source>
</reference>
<dbReference type="PANTHER" id="PTHR48027">
    <property type="entry name" value="HETEROGENEOUS NUCLEAR RIBONUCLEOPROTEIN 87F-RELATED"/>
    <property type="match status" value="1"/>
</dbReference>
<feature type="region of interest" description="Disordered" evidence="3">
    <location>
        <begin position="668"/>
        <end position="687"/>
    </location>
</feature>
<feature type="region of interest" description="Disordered" evidence="3">
    <location>
        <begin position="293"/>
        <end position="317"/>
    </location>
</feature>
<gene>
    <name evidence="5" type="ORF">PRK78_005979</name>
</gene>
<dbReference type="Proteomes" id="UP001219355">
    <property type="component" value="Chromosome 4"/>
</dbReference>
<keyword evidence="1 2" id="KW-0694">RNA-binding</keyword>
<evidence type="ECO:0000256" key="3">
    <source>
        <dbReference type="SAM" id="MobiDB-lite"/>
    </source>
</evidence>
<keyword evidence="6" id="KW-1185">Reference proteome</keyword>
<dbReference type="InterPro" id="IPR000504">
    <property type="entry name" value="RRM_dom"/>
</dbReference>
<dbReference type="SMART" id="SM00360">
    <property type="entry name" value="RRM"/>
    <property type="match status" value="1"/>
</dbReference>
<feature type="compositionally biased region" description="Polar residues" evidence="3">
    <location>
        <begin position="154"/>
        <end position="168"/>
    </location>
</feature>
<feature type="region of interest" description="Disordered" evidence="3">
    <location>
        <begin position="116"/>
        <end position="136"/>
    </location>
</feature>
<evidence type="ECO:0000256" key="2">
    <source>
        <dbReference type="PROSITE-ProRule" id="PRU00176"/>
    </source>
</evidence>
<dbReference type="CDD" id="cd00590">
    <property type="entry name" value="RRM_SF"/>
    <property type="match status" value="1"/>
</dbReference>
<dbReference type="SUPFAM" id="SSF54928">
    <property type="entry name" value="RNA-binding domain, RBD"/>
    <property type="match status" value="1"/>
</dbReference>
<evidence type="ECO:0000259" key="4">
    <source>
        <dbReference type="PROSITE" id="PS50102"/>
    </source>
</evidence>
<evidence type="ECO:0000313" key="5">
    <source>
        <dbReference type="EMBL" id="WEW60492.1"/>
    </source>
</evidence>
<proteinExistence type="predicted"/>
<evidence type="ECO:0000256" key="1">
    <source>
        <dbReference type="ARBA" id="ARBA00022884"/>
    </source>
</evidence>
<dbReference type="GO" id="GO:0003723">
    <property type="term" value="F:RNA binding"/>
    <property type="evidence" value="ECO:0007669"/>
    <property type="project" value="UniProtKB-UniRule"/>
</dbReference>
<feature type="compositionally biased region" description="Basic and acidic residues" evidence="3">
    <location>
        <begin position="747"/>
        <end position="764"/>
    </location>
</feature>
<feature type="region of interest" description="Disordered" evidence="3">
    <location>
        <begin position="149"/>
        <end position="191"/>
    </location>
</feature>
<feature type="compositionally biased region" description="Pro residues" evidence="3">
    <location>
        <begin position="941"/>
        <end position="950"/>
    </location>
</feature>
<feature type="region of interest" description="Disordered" evidence="3">
    <location>
        <begin position="727"/>
        <end position="773"/>
    </location>
</feature>
<feature type="region of interest" description="Disordered" evidence="3">
    <location>
        <begin position="336"/>
        <end position="370"/>
    </location>
</feature>
<feature type="compositionally biased region" description="Low complexity" evidence="3">
    <location>
        <begin position="345"/>
        <end position="357"/>
    </location>
</feature>
<dbReference type="Pfam" id="PF00076">
    <property type="entry name" value="RRM_1"/>
    <property type="match status" value="1"/>
</dbReference>
<dbReference type="PROSITE" id="PS50102">
    <property type="entry name" value="RRM"/>
    <property type="match status" value="1"/>
</dbReference>